<dbReference type="GO" id="GO:0005783">
    <property type="term" value="C:endoplasmic reticulum"/>
    <property type="evidence" value="ECO:0007669"/>
    <property type="project" value="TreeGrafter"/>
</dbReference>
<dbReference type="Gene3D" id="3.40.50.12780">
    <property type="entry name" value="N-terminal domain of ligase-like"/>
    <property type="match status" value="1"/>
</dbReference>
<feature type="compositionally biased region" description="Low complexity" evidence="1">
    <location>
        <begin position="707"/>
        <end position="717"/>
    </location>
</feature>
<dbReference type="Proteomes" id="UP000503462">
    <property type="component" value="Chromosome 5"/>
</dbReference>
<dbReference type="GO" id="GO:0016020">
    <property type="term" value="C:membrane"/>
    <property type="evidence" value="ECO:0007669"/>
    <property type="project" value="TreeGrafter"/>
</dbReference>
<feature type="compositionally biased region" description="Basic residues" evidence="1">
    <location>
        <begin position="718"/>
        <end position="729"/>
    </location>
</feature>
<dbReference type="AlphaFoldDB" id="A0A6H0Y5H8"/>
<feature type="transmembrane region" description="Helical" evidence="2">
    <location>
        <begin position="21"/>
        <end position="40"/>
    </location>
</feature>
<name>A0A6H0Y5H8_9PEZI</name>
<gene>
    <name evidence="4" type="ORF">AMS68_007615</name>
</gene>
<evidence type="ECO:0000256" key="2">
    <source>
        <dbReference type="SAM" id="Phobius"/>
    </source>
</evidence>
<sequence length="742" mass="79704">MSSWIQQADAYVAETLKSWNIYTTVLAVILSALLIYPLFFPSEPDTHPLLLARQSVPAPIRQKGESAAYRASEVPHGYPLRSGLSVKDASAPRWTGGRDGDLRDIWREVARAGGVGPDGREIPRGLIMRVFGKDVTEYEIEDLTKEIIVLGKHFQDTGVTKLAIYLANDLEYLLAIFACSFYGISPVLFPFSLPQQQVFELINTTSADGLVCAAGALPLDAVGQECTNLKLLTWVVESTSRHMDWSGIPDTAANRLKVSVWHELVEQNTASKAPPENGALATPPPVFTIWQDQSTKRTEIVAFTHANLVAGVAGLIAALPLRQRFSSADLVVPADSFCNTYALCHTFAALYSHASVAVNSVAGTGVDIAAASSAVKPTVIIASAESVAALHSKESAGITGGMQRLGMATQSQAMAAGRMPTDTIIFKMLAPSASRTNPGQLRLLLVSERIAGGSPPITSTMLSDLRIFTKARIAYALTASNVAGAIAQTNVFDYRQESGGQCASFGGPVGSVEVKVSSTSEQEVSGAGDKGVVGELLVNGPAVVGGAYRTGCRVAIRSDGTIKCVSWSSMWAVLELLGGLPFTPSEVRFLSLSSSKYHIDDTAEEISAKFDTHNDIRVQLDIIDETVKRMHAYTDEMIRKARIRLQWNIYDLQEQVQTVEEDCLKMSANLRTVLKQHQAEPDAKEVQSTDHGESKGTGFGETMSTKGAGRAKNAGGRARIRTTGARRARNREDAGEDAKSTG</sequence>
<dbReference type="OrthoDB" id="4138492at2759"/>
<reference evidence="4 5" key="1">
    <citation type="journal article" date="2016" name="Sci. Rep.">
        <title>Peltaster fructicola genome reveals evolution from an invasive phytopathogen to an ectophytic parasite.</title>
        <authorList>
            <person name="Xu C."/>
            <person name="Chen H."/>
            <person name="Gleason M.L."/>
            <person name="Xu J.R."/>
            <person name="Liu H."/>
            <person name="Zhang R."/>
            <person name="Sun G."/>
        </authorList>
    </citation>
    <scope>NUCLEOTIDE SEQUENCE [LARGE SCALE GENOMIC DNA]</scope>
    <source>
        <strain evidence="4 5">LNHT1506</strain>
    </source>
</reference>
<evidence type="ECO:0000313" key="4">
    <source>
        <dbReference type="EMBL" id="QIX02098.1"/>
    </source>
</evidence>
<dbReference type="PANTHER" id="PTHR43272:SF11">
    <property type="entry name" value="AMP-DEPENDENT SYNTHETASE_LIGASE DOMAIN-CONTAINING PROTEIN"/>
    <property type="match status" value="1"/>
</dbReference>
<dbReference type="PANTHER" id="PTHR43272">
    <property type="entry name" value="LONG-CHAIN-FATTY-ACID--COA LIGASE"/>
    <property type="match status" value="1"/>
</dbReference>
<organism evidence="4 5">
    <name type="scientific">Peltaster fructicola</name>
    <dbReference type="NCBI Taxonomy" id="286661"/>
    <lineage>
        <taxon>Eukaryota</taxon>
        <taxon>Fungi</taxon>
        <taxon>Dikarya</taxon>
        <taxon>Ascomycota</taxon>
        <taxon>Pezizomycotina</taxon>
        <taxon>Dothideomycetes</taxon>
        <taxon>Dothideomycetes incertae sedis</taxon>
        <taxon>Peltaster</taxon>
    </lineage>
</organism>
<accession>A0A6H0Y5H8</accession>
<keyword evidence="2" id="KW-0472">Membrane</keyword>
<feature type="compositionally biased region" description="Basic and acidic residues" evidence="1">
    <location>
        <begin position="677"/>
        <end position="694"/>
    </location>
</feature>
<keyword evidence="2" id="KW-0812">Transmembrane</keyword>
<dbReference type="EMBL" id="CP051143">
    <property type="protein sequence ID" value="QIX02098.1"/>
    <property type="molecule type" value="Genomic_DNA"/>
</dbReference>
<feature type="region of interest" description="Disordered" evidence="1">
    <location>
        <begin position="677"/>
        <end position="742"/>
    </location>
</feature>
<keyword evidence="2" id="KW-1133">Transmembrane helix</keyword>
<evidence type="ECO:0000259" key="3">
    <source>
        <dbReference type="Pfam" id="PF00501"/>
    </source>
</evidence>
<dbReference type="GO" id="GO:0004467">
    <property type="term" value="F:long-chain fatty acid-CoA ligase activity"/>
    <property type="evidence" value="ECO:0007669"/>
    <property type="project" value="TreeGrafter"/>
</dbReference>
<dbReference type="InterPro" id="IPR042099">
    <property type="entry name" value="ANL_N_sf"/>
</dbReference>
<keyword evidence="5" id="KW-1185">Reference proteome</keyword>
<evidence type="ECO:0000256" key="1">
    <source>
        <dbReference type="SAM" id="MobiDB-lite"/>
    </source>
</evidence>
<dbReference type="SUPFAM" id="SSF56801">
    <property type="entry name" value="Acetyl-CoA synthetase-like"/>
    <property type="match status" value="1"/>
</dbReference>
<evidence type="ECO:0000313" key="5">
    <source>
        <dbReference type="Proteomes" id="UP000503462"/>
    </source>
</evidence>
<dbReference type="InterPro" id="IPR000873">
    <property type="entry name" value="AMP-dep_synth/lig_dom"/>
</dbReference>
<protein>
    <recommendedName>
        <fullName evidence="3">AMP-dependent synthetase/ligase domain-containing protein</fullName>
    </recommendedName>
</protein>
<feature type="compositionally biased region" description="Basic and acidic residues" evidence="1">
    <location>
        <begin position="730"/>
        <end position="742"/>
    </location>
</feature>
<proteinExistence type="predicted"/>
<feature type="domain" description="AMP-dependent synthetase/ligase" evidence="3">
    <location>
        <begin position="150"/>
        <end position="546"/>
    </location>
</feature>
<dbReference type="Pfam" id="PF00501">
    <property type="entry name" value="AMP-binding"/>
    <property type="match status" value="1"/>
</dbReference>